<organism evidence="1 2">
    <name type="scientific">Reticulomyxa filosa</name>
    <dbReference type="NCBI Taxonomy" id="46433"/>
    <lineage>
        <taxon>Eukaryota</taxon>
        <taxon>Sar</taxon>
        <taxon>Rhizaria</taxon>
        <taxon>Retaria</taxon>
        <taxon>Foraminifera</taxon>
        <taxon>Monothalamids</taxon>
        <taxon>Reticulomyxidae</taxon>
        <taxon>Reticulomyxa</taxon>
    </lineage>
</organism>
<dbReference type="Proteomes" id="UP000023152">
    <property type="component" value="Unassembled WGS sequence"/>
</dbReference>
<proteinExistence type="predicted"/>
<comment type="caution">
    <text evidence="1">The sequence shown here is derived from an EMBL/GenBank/DDBJ whole genome shotgun (WGS) entry which is preliminary data.</text>
</comment>
<evidence type="ECO:0000313" key="2">
    <source>
        <dbReference type="Proteomes" id="UP000023152"/>
    </source>
</evidence>
<name>X6NR92_RETFI</name>
<dbReference type="EMBL" id="ASPP01006996">
    <property type="protein sequence ID" value="ETO27857.1"/>
    <property type="molecule type" value="Genomic_DNA"/>
</dbReference>
<dbReference type="Gene3D" id="2.30.30.140">
    <property type="match status" value="1"/>
</dbReference>
<dbReference type="SUPFAM" id="SSF54160">
    <property type="entry name" value="Chromo domain-like"/>
    <property type="match status" value="1"/>
</dbReference>
<sequence length="592" mass="69320">MEKEMYTLKCVRKKTFRNKNGTFGPFFVNFYFQQLFNRVELKMDDIIKTAFAQSKSILKIPNVAAKLSDTYKIPREECLSLLSHIAVAVKAFGEARDSKEVRIGRRDENSDSIRANNIKKLSHISKFCQIGYVLTQGKVGEVNRFHYFESEKTDNNTGDLSNIKILKELFDWLEYCSKVWDGQLVIINGKDSDNSKSQWKNASVNQMKVLDWTMQGMKWIFLFLKTLCTDDWARMALVDYHNGQISFYIRKLYNYIEQWIVHNKERKFICKMQRITYNSSSLITTKCDNNGNDVNEMADGQTNENDIRICLLLIRILADTHPFPSKQLFDGPNGLIVFLGKLLIQCRSFIPSVVKFNIGRTLVSPLSLSPLSNFYSSYKQMCLSLDEHALQEEELQQQELRYKWELIHLHIISVLKCISKYDRLLIEKLFMGFNRTPDQLLWFCSCCNNFQFGIDFFTQFCSKCDSQLHNTIFQVCKYFSPMRKYRCTPFVFYENDHSFFGSDHKVLQSIVIPSDVIHLIGGFLDYTVHVGDRLDVRDEIGNWMLATVKKIDSTFTYRILIGYEGWSSRWDEWIDCRSQRIDHPFTHTLAKN</sequence>
<evidence type="ECO:0000313" key="1">
    <source>
        <dbReference type="EMBL" id="ETO27857.1"/>
    </source>
</evidence>
<gene>
    <name evidence="1" type="ORF">RFI_09276</name>
</gene>
<reference evidence="1 2" key="1">
    <citation type="journal article" date="2013" name="Curr. Biol.">
        <title>The Genome of the Foraminiferan Reticulomyxa filosa.</title>
        <authorList>
            <person name="Glockner G."/>
            <person name="Hulsmann N."/>
            <person name="Schleicher M."/>
            <person name="Noegel A.A."/>
            <person name="Eichinger L."/>
            <person name="Gallinger C."/>
            <person name="Pawlowski J."/>
            <person name="Sierra R."/>
            <person name="Euteneuer U."/>
            <person name="Pillet L."/>
            <person name="Moustafa A."/>
            <person name="Platzer M."/>
            <person name="Groth M."/>
            <person name="Szafranski K."/>
            <person name="Schliwa M."/>
        </authorList>
    </citation>
    <scope>NUCLEOTIDE SEQUENCE [LARGE SCALE GENOMIC DNA]</scope>
</reference>
<accession>X6NR92</accession>
<dbReference type="CDD" id="cd20104">
    <property type="entry name" value="MBT_PHF20L1-like"/>
    <property type="match status" value="1"/>
</dbReference>
<protein>
    <submittedName>
        <fullName evidence="1">Uncharacterized protein</fullName>
    </submittedName>
</protein>
<dbReference type="AlphaFoldDB" id="X6NR92"/>
<dbReference type="OrthoDB" id="161570at2759"/>
<dbReference type="InterPro" id="IPR016197">
    <property type="entry name" value="Chromo-like_dom_sf"/>
</dbReference>
<keyword evidence="2" id="KW-1185">Reference proteome</keyword>